<evidence type="ECO:0000313" key="2">
    <source>
        <dbReference type="EMBL" id="RZC34114.1"/>
    </source>
</evidence>
<name>A0A482VN27_ASBVE</name>
<reference evidence="2 3" key="1">
    <citation type="submission" date="2017-03" db="EMBL/GenBank/DDBJ databases">
        <title>Genome of the blue death feigning beetle - Asbolus verrucosus.</title>
        <authorList>
            <person name="Rider S.D."/>
        </authorList>
    </citation>
    <scope>NUCLEOTIDE SEQUENCE [LARGE SCALE GENOMIC DNA]</scope>
    <source>
        <strain evidence="2">Butters</strain>
        <tissue evidence="2">Head and leg muscle</tissue>
    </source>
</reference>
<evidence type="ECO:0000313" key="3">
    <source>
        <dbReference type="Proteomes" id="UP000292052"/>
    </source>
</evidence>
<dbReference type="OrthoDB" id="10012075at2759"/>
<dbReference type="Pfam" id="PF07679">
    <property type="entry name" value="I-set"/>
    <property type="match status" value="1"/>
</dbReference>
<feature type="non-terminal residue" evidence="2">
    <location>
        <position position="98"/>
    </location>
</feature>
<evidence type="ECO:0000259" key="1">
    <source>
        <dbReference type="Pfam" id="PF07679"/>
    </source>
</evidence>
<accession>A0A482VN27</accession>
<dbReference type="InterPro" id="IPR036179">
    <property type="entry name" value="Ig-like_dom_sf"/>
</dbReference>
<dbReference type="InterPro" id="IPR013098">
    <property type="entry name" value="Ig_I-set"/>
</dbReference>
<keyword evidence="3" id="KW-1185">Reference proteome</keyword>
<dbReference type="Gene3D" id="2.60.40.10">
    <property type="entry name" value="Immunoglobulins"/>
    <property type="match status" value="1"/>
</dbReference>
<comment type="caution">
    <text evidence="2">The sequence shown here is derived from an EMBL/GenBank/DDBJ whole genome shotgun (WGS) entry which is preliminary data.</text>
</comment>
<dbReference type="InterPro" id="IPR013783">
    <property type="entry name" value="Ig-like_fold"/>
</dbReference>
<protein>
    <submittedName>
        <fullName evidence="2">I-set domain containing protein</fullName>
    </submittedName>
</protein>
<dbReference type="Proteomes" id="UP000292052">
    <property type="component" value="Unassembled WGS sequence"/>
</dbReference>
<feature type="domain" description="Immunoglobulin I-set" evidence="1">
    <location>
        <begin position="63"/>
        <end position="97"/>
    </location>
</feature>
<organism evidence="2 3">
    <name type="scientific">Asbolus verrucosus</name>
    <name type="common">Desert ironclad beetle</name>
    <dbReference type="NCBI Taxonomy" id="1661398"/>
    <lineage>
        <taxon>Eukaryota</taxon>
        <taxon>Metazoa</taxon>
        <taxon>Ecdysozoa</taxon>
        <taxon>Arthropoda</taxon>
        <taxon>Hexapoda</taxon>
        <taxon>Insecta</taxon>
        <taxon>Pterygota</taxon>
        <taxon>Neoptera</taxon>
        <taxon>Endopterygota</taxon>
        <taxon>Coleoptera</taxon>
        <taxon>Polyphaga</taxon>
        <taxon>Cucujiformia</taxon>
        <taxon>Tenebrionidae</taxon>
        <taxon>Pimeliinae</taxon>
        <taxon>Asbolus</taxon>
    </lineage>
</organism>
<dbReference type="AlphaFoldDB" id="A0A482VN27"/>
<dbReference type="EMBL" id="QDEB01082895">
    <property type="protein sequence ID" value="RZC34114.1"/>
    <property type="molecule type" value="Genomic_DNA"/>
</dbReference>
<dbReference type="SUPFAM" id="SSF48726">
    <property type="entry name" value="Immunoglobulin"/>
    <property type="match status" value="1"/>
</dbReference>
<dbReference type="STRING" id="1661398.A0A482VN27"/>
<gene>
    <name evidence="2" type="ORF">BDFB_009584</name>
</gene>
<proteinExistence type="predicted"/>
<sequence length="98" mass="10968">MNNSCGAKLVEIFQEFHDTSPIPETFPANLPRSNHGYRVCFLMVFLVSGAKYEPVLVDNAYKVHMKLTIRSVSVTDYGSYKCVAKNSLGETDGTIKLY</sequence>